<evidence type="ECO:0000313" key="1">
    <source>
        <dbReference type="EMBL" id="KAK5530462.1"/>
    </source>
</evidence>
<dbReference type="PANTHER" id="PTHR42774">
    <property type="entry name" value="PHOSPHOTRANSFERASE SYSTEM TRANSPORT PROTEIN"/>
    <property type="match status" value="1"/>
</dbReference>
<organism evidence="1 2">
    <name type="scientific">Vermiconidia calcicola</name>
    <dbReference type="NCBI Taxonomy" id="1690605"/>
    <lineage>
        <taxon>Eukaryota</taxon>
        <taxon>Fungi</taxon>
        <taxon>Dikarya</taxon>
        <taxon>Ascomycota</taxon>
        <taxon>Pezizomycotina</taxon>
        <taxon>Dothideomycetes</taxon>
        <taxon>Dothideomycetidae</taxon>
        <taxon>Mycosphaerellales</taxon>
        <taxon>Extremaceae</taxon>
        <taxon>Vermiconidia</taxon>
    </lineage>
</organism>
<dbReference type="InterPro" id="IPR052562">
    <property type="entry name" value="Ketohexokinase-related"/>
</dbReference>
<dbReference type="AlphaFoldDB" id="A0AAV9PYM0"/>
<accession>A0AAV9PYM0</accession>
<dbReference type="Gene3D" id="3.40.1190.20">
    <property type="match status" value="1"/>
</dbReference>
<sequence>MKLIGVGACYMDTVLGVSYYPSEDEKLRATDISHRRGGNVPNTLEVLQQLVHQDKDRGHAPPLSLCSVMPSASSVGSGKIKASFGPNVDLSHCLYREQCVETASSYIIRSSSTGSRTIVNYNDLPEMTSAEFAAVADSFGSEAETTTWYHFECMQYLRRAYPTVKISVEVEKPGRAGLQELAAEADVVFYSKGWALDRGYRDSATCLRDQAGKAEKAYAHSPST</sequence>
<keyword evidence="2" id="KW-1185">Reference proteome</keyword>
<name>A0AAV9PYM0_9PEZI</name>
<evidence type="ECO:0008006" key="3">
    <source>
        <dbReference type="Google" id="ProtNLM"/>
    </source>
</evidence>
<evidence type="ECO:0000313" key="2">
    <source>
        <dbReference type="Proteomes" id="UP001345827"/>
    </source>
</evidence>
<reference evidence="1 2" key="1">
    <citation type="submission" date="2023-06" db="EMBL/GenBank/DDBJ databases">
        <title>Black Yeasts Isolated from many extreme environments.</title>
        <authorList>
            <person name="Coleine C."/>
            <person name="Stajich J.E."/>
            <person name="Selbmann L."/>
        </authorList>
    </citation>
    <scope>NUCLEOTIDE SEQUENCE [LARGE SCALE GENOMIC DNA]</scope>
    <source>
        <strain evidence="1 2">CCFEE 5887</strain>
    </source>
</reference>
<dbReference type="EMBL" id="JAXLQG010000019">
    <property type="protein sequence ID" value="KAK5530462.1"/>
    <property type="molecule type" value="Genomic_DNA"/>
</dbReference>
<dbReference type="Proteomes" id="UP001345827">
    <property type="component" value="Unassembled WGS sequence"/>
</dbReference>
<dbReference type="InterPro" id="IPR029056">
    <property type="entry name" value="Ribokinase-like"/>
</dbReference>
<comment type="caution">
    <text evidence="1">The sequence shown here is derived from an EMBL/GenBank/DDBJ whole genome shotgun (WGS) entry which is preliminary data.</text>
</comment>
<dbReference type="SUPFAM" id="SSF53613">
    <property type="entry name" value="Ribokinase-like"/>
    <property type="match status" value="1"/>
</dbReference>
<proteinExistence type="predicted"/>
<dbReference type="PANTHER" id="PTHR42774:SF3">
    <property type="entry name" value="KETOHEXOKINASE"/>
    <property type="match status" value="1"/>
</dbReference>
<protein>
    <recommendedName>
        <fullName evidence="3">Carbohydrate kinase PfkB domain-containing protein</fullName>
    </recommendedName>
</protein>
<gene>
    <name evidence="1" type="ORF">LTR25_009040</name>
</gene>